<dbReference type="WBParaSite" id="jg5962">
    <property type="protein sequence ID" value="jg5962"/>
    <property type="gene ID" value="jg5962"/>
</dbReference>
<feature type="transmembrane region" description="Helical" evidence="1">
    <location>
        <begin position="77"/>
        <end position="96"/>
    </location>
</feature>
<organism evidence="3 4">
    <name type="scientific">Ditylenchus dipsaci</name>
    <dbReference type="NCBI Taxonomy" id="166011"/>
    <lineage>
        <taxon>Eukaryota</taxon>
        <taxon>Metazoa</taxon>
        <taxon>Ecdysozoa</taxon>
        <taxon>Nematoda</taxon>
        <taxon>Chromadorea</taxon>
        <taxon>Rhabditida</taxon>
        <taxon>Tylenchina</taxon>
        <taxon>Tylenchomorpha</taxon>
        <taxon>Sphaerularioidea</taxon>
        <taxon>Anguinidae</taxon>
        <taxon>Anguininae</taxon>
        <taxon>Ditylenchus</taxon>
    </lineage>
</organism>
<reference evidence="4" key="1">
    <citation type="submission" date="2022-11" db="UniProtKB">
        <authorList>
            <consortium name="WormBaseParasite"/>
        </authorList>
    </citation>
    <scope>IDENTIFICATION</scope>
</reference>
<keyword evidence="2" id="KW-0732">Signal</keyword>
<protein>
    <submittedName>
        <fullName evidence="4">Uncharacterized protein</fullName>
    </submittedName>
</protein>
<evidence type="ECO:0000256" key="1">
    <source>
        <dbReference type="SAM" id="Phobius"/>
    </source>
</evidence>
<proteinExistence type="predicted"/>
<feature type="transmembrane region" description="Helical" evidence="1">
    <location>
        <begin position="108"/>
        <end position="131"/>
    </location>
</feature>
<keyword evidence="1" id="KW-0812">Transmembrane</keyword>
<dbReference type="Proteomes" id="UP000887574">
    <property type="component" value="Unplaced"/>
</dbReference>
<dbReference type="AlphaFoldDB" id="A0A915EG18"/>
<feature type="chain" id="PRO_5037471939" evidence="2">
    <location>
        <begin position="29"/>
        <end position="133"/>
    </location>
</feature>
<evidence type="ECO:0000313" key="4">
    <source>
        <dbReference type="WBParaSite" id="jg5962"/>
    </source>
</evidence>
<evidence type="ECO:0000313" key="3">
    <source>
        <dbReference type="Proteomes" id="UP000887574"/>
    </source>
</evidence>
<keyword evidence="1" id="KW-1133">Transmembrane helix</keyword>
<name>A0A915EG18_9BILA</name>
<dbReference type="PROSITE" id="PS51257">
    <property type="entry name" value="PROKAR_LIPOPROTEIN"/>
    <property type="match status" value="1"/>
</dbReference>
<feature type="signal peptide" evidence="2">
    <location>
        <begin position="1"/>
        <end position="28"/>
    </location>
</feature>
<sequence>MKSIDRSSMLFSMVLMCSCLFFSKGVMCSEKANSTAQNITADDGILYIKKQMTIIPHTTEFLPQEDFSWYEETVKLVSNYILTVIINTIIVTMRFLPSEMTWFGYIGWLSFSAFFFYAGQRFIIVPFLLAARG</sequence>
<evidence type="ECO:0000256" key="2">
    <source>
        <dbReference type="SAM" id="SignalP"/>
    </source>
</evidence>
<keyword evidence="3" id="KW-1185">Reference proteome</keyword>
<keyword evidence="1" id="KW-0472">Membrane</keyword>
<accession>A0A915EG18</accession>